<protein>
    <recommendedName>
        <fullName evidence="1">VWFA domain-containing protein</fullName>
    </recommendedName>
</protein>
<dbReference type="SUPFAM" id="SSF53300">
    <property type="entry name" value="vWA-like"/>
    <property type="match status" value="1"/>
</dbReference>
<dbReference type="CDD" id="cd00198">
    <property type="entry name" value="vWFA"/>
    <property type="match status" value="1"/>
</dbReference>
<sequence length="426" mass="44554">MNVPLSVTVQSLVAAMLAKSGLRSQFHLMIEVGLGKLEQAISAACDYVLLLDVSGSMSGIVGEVSKLDALKAACENVINRFNPDDRVSIIAFDEQPTTMMALANCDHRGKTEAINTVYGLGLGGATCFASALLAAKQLLHDSSHKRAVLFFTDGENTGGGDPLPVVTQMREAGITLYAGGLGVNNQGEQVLDQLAGANFRSLTTAADVDAFLKDAAAQAAGAIVTNAQLRLTPVTFAQVNNFDLVARNGTPNYALADSTMRLLPIGDLAEGDRYQAYLGLNIVLPEDIRAGRRAFGKVEVIGDVVAMGIKGQVLAQTPIAVMFGDQAVATVNSTVKDMINTAATARELYLAGQATNTADAAAHVANARKTAAFSQDAVASALRAQMSTIEAQIAKDPDAAQKAARRATRGFSAEDAAAALRNLRQS</sequence>
<comment type="caution">
    <text evidence="2">The sequence shown here is derived from an EMBL/GenBank/DDBJ whole genome shotgun (WGS) entry which is preliminary data.</text>
</comment>
<dbReference type="PANTHER" id="PTHR10579">
    <property type="entry name" value="CALCIUM-ACTIVATED CHLORIDE CHANNEL REGULATOR"/>
    <property type="match status" value="1"/>
</dbReference>
<dbReference type="Gene3D" id="3.40.50.410">
    <property type="entry name" value="von Willebrand factor, type A domain"/>
    <property type="match status" value="1"/>
</dbReference>
<gene>
    <name evidence="2" type="ORF">A3B10_02770</name>
</gene>
<dbReference type="AlphaFoldDB" id="A0A1F5Q2Y9"/>
<proteinExistence type="predicted"/>
<organism evidence="2 3">
    <name type="scientific">Candidatus Doudnabacteria bacterium RIFCSPLOWO2_01_FULL_44_21</name>
    <dbReference type="NCBI Taxonomy" id="1817841"/>
    <lineage>
        <taxon>Bacteria</taxon>
        <taxon>Candidatus Doudnaibacteriota</taxon>
    </lineage>
</organism>
<dbReference type="InterPro" id="IPR002035">
    <property type="entry name" value="VWF_A"/>
</dbReference>
<dbReference type="Pfam" id="PF00092">
    <property type="entry name" value="VWA"/>
    <property type="match status" value="1"/>
</dbReference>
<dbReference type="EMBL" id="MFFB01000006">
    <property type="protein sequence ID" value="OGE96210.1"/>
    <property type="molecule type" value="Genomic_DNA"/>
</dbReference>
<dbReference type="InterPro" id="IPR036465">
    <property type="entry name" value="vWFA_dom_sf"/>
</dbReference>
<evidence type="ECO:0000259" key="1">
    <source>
        <dbReference type="PROSITE" id="PS50234"/>
    </source>
</evidence>
<dbReference type="PROSITE" id="PS50234">
    <property type="entry name" value="VWFA"/>
    <property type="match status" value="1"/>
</dbReference>
<evidence type="ECO:0000313" key="2">
    <source>
        <dbReference type="EMBL" id="OGE96210.1"/>
    </source>
</evidence>
<dbReference type="PANTHER" id="PTHR10579:SF43">
    <property type="entry name" value="ZINC FINGER (C3HC4-TYPE RING FINGER) FAMILY PROTEIN"/>
    <property type="match status" value="1"/>
</dbReference>
<feature type="domain" description="VWFA" evidence="1">
    <location>
        <begin position="46"/>
        <end position="223"/>
    </location>
</feature>
<accession>A0A1F5Q2Y9</accession>
<reference evidence="2 3" key="1">
    <citation type="journal article" date="2016" name="Nat. Commun.">
        <title>Thousands of microbial genomes shed light on interconnected biogeochemical processes in an aquifer system.</title>
        <authorList>
            <person name="Anantharaman K."/>
            <person name="Brown C.T."/>
            <person name="Hug L.A."/>
            <person name="Sharon I."/>
            <person name="Castelle C.J."/>
            <person name="Probst A.J."/>
            <person name="Thomas B.C."/>
            <person name="Singh A."/>
            <person name="Wilkins M.J."/>
            <person name="Karaoz U."/>
            <person name="Brodie E.L."/>
            <person name="Williams K.H."/>
            <person name="Hubbard S.S."/>
            <person name="Banfield J.F."/>
        </authorList>
    </citation>
    <scope>NUCLEOTIDE SEQUENCE [LARGE SCALE GENOMIC DNA]</scope>
</reference>
<dbReference type="SMART" id="SM00327">
    <property type="entry name" value="VWA"/>
    <property type="match status" value="1"/>
</dbReference>
<dbReference type="STRING" id="1817841.A3B10_02770"/>
<dbReference type="Proteomes" id="UP000177281">
    <property type="component" value="Unassembled WGS sequence"/>
</dbReference>
<name>A0A1F5Q2Y9_9BACT</name>
<dbReference type="InterPro" id="IPR051266">
    <property type="entry name" value="CLCR"/>
</dbReference>
<evidence type="ECO:0000313" key="3">
    <source>
        <dbReference type="Proteomes" id="UP000177281"/>
    </source>
</evidence>